<comment type="caution">
    <text evidence="3">The sequence shown here is derived from an EMBL/GenBank/DDBJ whole genome shotgun (WGS) entry which is preliminary data.</text>
</comment>
<dbReference type="Pfam" id="PF01220">
    <property type="entry name" value="DHquinase_II"/>
    <property type="match status" value="1"/>
</dbReference>
<protein>
    <recommendedName>
        <fullName evidence="1">3-dehydroquinate dehydratase</fullName>
        <ecNumber evidence="1">4.2.1.10</ecNumber>
    </recommendedName>
</protein>
<accession>A0AA35WN40</accession>
<dbReference type="PIRSF" id="PIRSF001399">
    <property type="entry name" value="DHquinase_II"/>
    <property type="match status" value="1"/>
</dbReference>
<dbReference type="Gene3D" id="3.40.50.9100">
    <property type="entry name" value="Dehydroquinase, class II"/>
    <property type="match status" value="1"/>
</dbReference>
<evidence type="ECO:0000313" key="3">
    <source>
        <dbReference type="EMBL" id="CAI8020470.1"/>
    </source>
</evidence>
<dbReference type="GO" id="GO:0003855">
    <property type="term" value="F:3-dehydroquinate dehydratase activity"/>
    <property type="evidence" value="ECO:0007669"/>
    <property type="project" value="UniProtKB-EC"/>
</dbReference>
<organism evidence="3 4">
    <name type="scientific">Geodia barretti</name>
    <name type="common">Barrett's horny sponge</name>
    <dbReference type="NCBI Taxonomy" id="519541"/>
    <lineage>
        <taxon>Eukaryota</taxon>
        <taxon>Metazoa</taxon>
        <taxon>Porifera</taxon>
        <taxon>Demospongiae</taxon>
        <taxon>Heteroscleromorpha</taxon>
        <taxon>Tetractinellida</taxon>
        <taxon>Astrophorina</taxon>
        <taxon>Geodiidae</taxon>
        <taxon>Geodia</taxon>
    </lineage>
</organism>
<dbReference type="SUPFAM" id="SSF52304">
    <property type="entry name" value="Type II 3-dehydroquinate dehydratase"/>
    <property type="match status" value="1"/>
</dbReference>
<evidence type="ECO:0000256" key="2">
    <source>
        <dbReference type="ARBA" id="ARBA00023239"/>
    </source>
</evidence>
<dbReference type="InterPro" id="IPR036441">
    <property type="entry name" value="DHquinase_II_sf"/>
</dbReference>
<keyword evidence="4" id="KW-1185">Reference proteome</keyword>
<dbReference type="PANTHER" id="PTHR21272:SF3">
    <property type="entry name" value="CATABOLIC 3-DEHYDROQUINASE"/>
    <property type="match status" value="1"/>
</dbReference>
<dbReference type="AlphaFoldDB" id="A0AA35WN40"/>
<keyword evidence="2" id="KW-0456">Lyase</keyword>
<dbReference type="PANTHER" id="PTHR21272">
    <property type="entry name" value="CATABOLIC 3-DEHYDROQUINASE"/>
    <property type="match status" value="1"/>
</dbReference>
<dbReference type="GO" id="GO:0019631">
    <property type="term" value="P:quinate catabolic process"/>
    <property type="evidence" value="ECO:0007669"/>
    <property type="project" value="TreeGrafter"/>
</dbReference>
<dbReference type="EC" id="4.2.1.10" evidence="1"/>
<evidence type="ECO:0000313" key="4">
    <source>
        <dbReference type="Proteomes" id="UP001174909"/>
    </source>
</evidence>
<dbReference type="HAMAP" id="MF_00169">
    <property type="entry name" value="AroQ"/>
    <property type="match status" value="1"/>
</dbReference>
<evidence type="ECO:0000256" key="1">
    <source>
        <dbReference type="ARBA" id="ARBA00012060"/>
    </source>
</evidence>
<dbReference type="EMBL" id="CASHTH010001830">
    <property type="protein sequence ID" value="CAI8020470.1"/>
    <property type="molecule type" value="Genomic_DNA"/>
</dbReference>
<proteinExistence type="inferred from homology"/>
<sequence>MAKILMIQGAGMNMRGKVQVEIFGPMTLPEINEQVKGYAESLGLDVEFVHSNVEGEVADALYAGHDGDVDAAVINPAGYTSLNGVLRAAIAQVRYPVIEVHASNPASRGGVSAVQPVCKGSVYGFGVYGYYLALVGLKQQLAG</sequence>
<name>A0AA35WN40_GEOBA</name>
<dbReference type="InterPro" id="IPR001874">
    <property type="entry name" value="DHquinase_II"/>
</dbReference>
<dbReference type="Proteomes" id="UP001174909">
    <property type="component" value="Unassembled WGS sequence"/>
</dbReference>
<reference evidence="3" key="1">
    <citation type="submission" date="2023-03" db="EMBL/GenBank/DDBJ databases">
        <authorList>
            <person name="Steffen K."/>
            <person name="Cardenas P."/>
        </authorList>
    </citation>
    <scope>NUCLEOTIDE SEQUENCE</scope>
</reference>
<gene>
    <name evidence="3" type="ORF">GBAR_LOCUS12247</name>
</gene>